<feature type="domain" description="DUF6892" evidence="1">
    <location>
        <begin position="7"/>
        <end position="135"/>
    </location>
</feature>
<sequence length="137" mass="16113">MEKNELFTDFNFKLIVIEELLDKNPLFLNKLKELEAKYNNNYEWYSDAEPIVQILDYLKSLKLETSDLEKIEYLCFDGGNEIYGIIKPDWDGEDELFDVTSVEGFQHLKNLKRVDYTSMCDPKVLEPFKLAGIEVED</sequence>
<name>A0A6M6E6G5_PRIMG</name>
<dbReference type="EMBL" id="CP045273">
    <property type="protein sequence ID" value="QJX80117.1"/>
    <property type="molecule type" value="Genomic_DNA"/>
</dbReference>
<geneLocation type="plasmid" evidence="3">
    <name>pfdu301a</name>
</geneLocation>
<dbReference type="RefSeq" id="WP_171778098.1">
    <property type="nucleotide sequence ID" value="NZ_CP045273.1"/>
</dbReference>
<evidence type="ECO:0000313" key="3">
    <source>
        <dbReference type="Proteomes" id="UP000501076"/>
    </source>
</evidence>
<protein>
    <submittedName>
        <fullName evidence="2">YbaK/ebsC family protein</fullName>
    </submittedName>
</protein>
<organism evidence="2 3">
    <name type="scientific">Priestia megaterium</name>
    <name type="common">Bacillus megaterium</name>
    <dbReference type="NCBI Taxonomy" id="1404"/>
    <lineage>
        <taxon>Bacteria</taxon>
        <taxon>Bacillati</taxon>
        <taxon>Bacillota</taxon>
        <taxon>Bacilli</taxon>
        <taxon>Bacillales</taxon>
        <taxon>Bacillaceae</taxon>
        <taxon>Priestia</taxon>
    </lineage>
</organism>
<accession>A0A6M6E6G5</accession>
<proteinExistence type="predicted"/>
<evidence type="ECO:0000313" key="2">
    <source>
        <dbReference type="EMBL" id="QJX80117.1"/>
    </source>
</evidence>
<dbReference type="AlphaFoldDB" id="A0A6M6E6G5"/>
<keyword evidence="2" id="KW-0614">Plasmid</keyword>
<gene>
    <name evidence="2" type="ORF">FDZ14_28895</name>
</gene>
<dbReference type="Proteomes" id="UP000501076">
    <property type="component" value="Plasmid pFDU301A"/>
</dbReference>
<dbReference type="Pfam" id="PF21832">
    <property type="entry name" value="DUF6892"/>
    <property type="match status" value="1"/>
</dbReference>
<dbReference type="InterPro" id="IPR054187">
    <property type="entry name" value="DUF6892"/>
</dbReference>
<evidence type="ECO:0000259" key="1">
    <source>
        <dbReference type="Pfam" id="PF21832"/>
    </source>
</evidence>
<reference evidence="2 3" key="1">
    <citation type="submission" date="2019-10" db="EMBL/GenBank/DDBJ databases">
        <title>Complete genome sequences for adaption low water activity.</title>
        <authorList>
            <person name="Zhao L."/>
            <person name="Zhong J."/>
        </authorList>
    </citation>
    <scope>NUCLEOTIDE SEQUENCE [LARGE SCALE GENOMIC DNA]</scope>
    <source>
        <strain evidence="2 3">FDU301</strain>
        <plasmid evidence="3">pfdu301a</plasmid>
    </source>
</reference>